<proteinExistence type="predicted"/>
<accession>A0A3N4PN23</accession>
<dbReference type="AlphaFoldDB" id="A0A3N4PN23"/>
<evidence type="ECO:0000259" key="1">
    <source>
        <dbReference type="PROSITE" id="PS51186"/>
    </source>
</evidence>
<comment type="caution">
    <text evidence="2">The sequence shown here is derived from an EMBL/GenBank/DDBJ whole genome shotgun (WGS) entry which is preliminary data.</text>
</comment>
<dbReference type="PROSITE" id="PS51186">
    <property type="entry name" value="GNAT"/>
    <property type="match status" value="1"/>
</dbReference>
<dbReference type="CDD" id="cd04301">
    <property type="entry name" value="NAT_SF"/>
    <property type="match status" value="1"/>
</dbReference>
<gene>
    <name evidence="2" type="ORF">EGT74_25450</name>
</gene>
<keyword evidence="3" id="KW-1185">Reference proteome</keyword>
<evidence type="ECO:0000313" key="3">
    <source>
        <dbReference type="Proteomes" id="UP000278351"/>
    </source>
</evidence>
<feature type="domain" description="N-acetyltransferase" evidence="1">
    <location>
        <begin position="108"/>
        <end position="243"/>
    </location>
</feature>
<dbReference type="EMBL" id="RPDH01000003">
    <property type="protein sequence ID" value="RPE05717.1"/>
    <property type="molecule type" value="Genomic_DNA"/>
</dbReference>
<dbReference type="OrthoDB" id="652614at2"/>
<sequence>MDISIRRAAPDDIRAFRTLFLHELNRQFICNKCHDYGWADSYLFTVAGEPAGYGAVWGTDRREDRDTIFEFYLLPPYRRLVHEIFLAFRAQCGAVYVEAQSNDALLSLMLFSHTANIRAEAILFEDDVTTGLQQPDVTFREVTSADESAGDNEYLLEQEGRIVATGGLMLNYNYPYADIYMDVKEPFRGNGYGSYIVQELKREAYARQRVPAARCNISNRISQRTLERAGLKICGYRLKGDAV</sequence>
<dbReference type="Gene3D" id="3.40.630.30">
    <property type="match status" value="1"/>
</dbReference>
<organism evidence="2 3">
    <name type="scientific">Chitinophaga lutea</name>
    <dbReference type="NCBI Taxonomy" id="2488634"/>
    <lineage>
        <taxon>Bacteria</taxon>
        <taxon>Pseudomonadati</taxon>
        <taxon>Bacteroidota</taxon>
        <taxon>Chitinophagia</taxon>
        <taxon>Chitinophagales</taxon>
        <taxon>Chitinophagaceae</taxon>
        <taxon>Chitinophaga</taxon>
    </lineage>
</organism>
<evidence type="ECO:0000313" key="2">
    <source>
        <dbReference type="EMBL" id="RPE05717.1"/>
    </source>
</evidence>
<name>A0A3N4PN23_9BACT</name>
<dbReference type="SUPFAM" id="SSF55729">
    <property type="entry name" value="Acyl-CoA N-acyltransferases (Nat)"/>
    <property type="match status" value="2"/>
</dbReference>
<dbReference type="Proteomes" id="UP000278351">
    <property type="component" value="Unassembled WGS sequence"/>
</dbReference>
<dbReference type="Pfam" id="PF00583">
    <property type="entry name" value="Acetyltransf_1"/>
    <property type="match status" value="1"/>
</dbReference>
<dbReference type="InterPro" id="IPR016181">
    <property type="entry name" value="Acyl_CoA_acyltransferase"/>
</dbReference>
<dbReference type="RefSeq" id="WP_123849366.1">
    <property type="nucleotide sequence ID" value="NZ_RPDH01000003.1"/>
</dbReference>
<dbReference type="InterPro" id="IPR000182">
    <property type="entry name" value="GNAT_dom"/>
</dbReference>
<reference evidence="2 3" key="1">
    <citation type="submission" date="2018-11" db="EMBL/GenBank/DDBJ databases">
        <title>Chitinophaga lutea sp.nov., isolate from arsenic contaminated soil.</title>
        <authorList>
            <person name="Zong Y."/>
        </authorList>
    </citation>
    <scope>NUCLEOTIDE SEQUENCE [LARGE SCALE GENOMIC DNA]</scope>
    <source>
        <strain evidence="2 3">ZY74</strain>
    </source>
</reference>
<protein>
    <submittedName>
        <fullName evidence="2">N-acetyltransferase</fullName>
    </submittedName>
</protein>
<dbReference type="GO" id="GO:0016747">
    <property type="term" value="F:acyltransferase activity, transferring groups other than amino-acyl groups"/>
    <property type="evidence" value="ECO:0007669"/>
    <property type="project" value="InterPro"/>
</dbReference>
<keyword evidence="2" id="KW-0808">Transferase</keyword>